<dbReference type="AlphaFoldDB" id="A0A812SW69"/>
<name>A0A812SW69_SYMPI</name>
<dbReference type="Gene3D" id="3.40.220.10">
    <property type="entry name" value="Leucine Aminopeptidase, subunit E, domain 1"/>
    <property type="match status" value="1"/>
</dbReference>
<dbReference type="OrthoDB" id="447549at2759"/>
<reference evidence="2" key="1">
    <citation type="submission" date="2021-02" db="EMBL/GenBank/DDBJ databases">
        <authorList>
            <person name="Dougan E. K."/>
            <person name="Rhodes N."/>
            <person name="Thang M."/>
            <person name="Chan C."/>
        </authorList>
    </citation>
    <scope>NUCLEOTIDE SEQUENCE</scope>
</reference>
<feature type="non-terminal residue" evidence="2">
    <location>
        <position position="1"/>
    </location>
</feature>
<evidence type="ECO:0000256" key="1">
    <source>
        <dbReference type="SAM" id="MobiDB-lite"/>
    </source>
</evidence>
<dbReference type="Proteomes" id="UP000649617">
    <property type="component" value="Unassembled WGS sequence"/>
</dbReference>
<keyword evidence="3" id="KW-1185">Reference proteome</keyword>
<comment type="caution">
    <text evidence="2">The sequence shown here is derived from an EMBL/GenBank/DDBJ whole genome shotgun (WGS) entry which is preliminary data.</text>
</comment>
<sequence>GPHAHVPVDGCIVSPAVEVFREGSNSGYGFFEAPVRLQGFCSVAMFNMNPRVSDSPLDAPREFKAYCHQVKQKFRAVVFAAAQLRAEVLVCPDVGCGVFGNDPQVLGTLFGEVLREPLPEGTIKEVLLTGQVSFAEAVKKAAAGEKVELTPPSYFATAYGAVDGIVPYDRGGGGGRQNSRGRQPKGAPYDRPNPTVVVA</sequence>
<feature type="non-terminal residue" evidence="2">
    <location>
        <position position="199"/>
    </location>
</feature>
<proteinExistence type="predicted"/>
<organism evidence="2 3">
    <name type="scientific">Symbiodinium pilosum</name>
    <name type="common">Dinoflagellate</name>
    <dbReference type="NCBI Taxonomy" id="2952"/>
    <lineage>
        <taxon>Eukaryota</taxon>
        <taxon>Sar</taxon>
        <taxon>Alveolata</taxon>
        <taxon>Dinophyceae</taxon>
        <taxon>Suessiales</taxon>
        <taxon>Symbiodiniaceae</taxon>
        <taxon>Symbiodinium</taxon>
    </lineage>
</organism>
<gene>
    <name evidence="2" type="ORF">SPIL2461_LOCUS12846</name>
</gene>
<dbReference type="PANTHER" id="PTHR35596">
    <property type="entry name" value="DUF2263 DOMAIN-CONTAINING PROTEIN"/>
    <property type="match status" value="1"/>
</dbReference>
<evidence type="ECO:0000313" key="2">
    <source>
        <dbReference type="EMBL" id="CAE7497531.1"/>
    </source>
</evidence>
<dbReference type="PANTHER" id="PTHR35596:SF1">
    <property type="entry name" value="MICROBIAL-TYPE PARG CATALYTIC DOMAIN-CONTAINING PROTEIN"/>
    <property type="match status" value="1"/>
</dbReference>
<evidence type="ECO:0008006" key="4">
    <source>
        <dbReference type="Google" id="ProtNLM"/>
    </source>
</evidence>
<feature type="region of interest" description="Disordered" evidence="1">
    <location>
        <begin position="170"/>
        <end position="199"/>
    </location>
</feature>
<evidence type="ECO:0000313" key="3">
    <source>
        <dbReference type="Proteomes" id="UP000649617"/>
    </source>
</evidence>
<protein>
    <recommendedName>
        <fullName evidence="4">Microbial-type PARG catalytic domain-containing protein</fullName>
    </recommendedName>
</protein>
<dbReference type="EMBL" id="CAJNIZ010027080">
    <property type="protein sequence ID" value="CAE7497531.1"/>
    <property type="molecule type" value="Genomic_DNA"/>
</dbReference>
<dbReference type="InterPro" id="IPR043472">
    <property type="entry name" value="Macro_dom-like"/>
</dbReference>
<accession>A0A812SW69</accession>